<accession>A0A176RTB7</accession>
<dbReference type="Proteomes" id="UP000076962">
    <property type="component" value="Unassembled WGS sequence"/>
</dbReference>
<gene>
    <name evidence="1" type="ORF">THIOM_005398</name>
</gene>
<dbReference type="AlphaFoldDB" id="A0A176RTB7"/>
<proteinExistence type="predicted"/>
<sequence length="319" mass="36246">MNRQRHDQFAKQYLAELLEPLGHVEKTFEVSGVPHFVDLCFTPSSAASGAAVETLGLLARLVSNACLLEPFRNQPNKGQVRDCILKLFSLHGELQRKAKREDNQYLTDEELPFLWILTPTASEAIVEGFGATEAQDWCPGIYFLAKNLKTAIVAIHQLPKTKETLWLRILGKGRTQQQAIDELLDFPDDNMIRQFVQELLAIWRITLKIQDNLTEDEQELVMNLSPAYQQWREKTLLQGVQQGVQQGLQEGLQQGAQQGAQQGRLDERRDLVENLLQNRFGQLDKPLLQVVGSLVKLPPSELSHVVLQFSREELLSKFL</sequence>
<keyword evidence="2" id="KW-1185">Reference proteome</keyword>
<protein>
    <recommendedName>
        <fullName evidence="3">Flagellar assembly protein H</fullName>
    </recommendedName>
</protein>
<organism evidence="1 2">
    <name type="scientific">Candidatus Thiomargarita nelsonii</name>
    <dbReference type="NCBI Taxonomy" id="1003181"/>
    <lineage>
        <taxon>Bacteria</taxon>
        <taxon>Pseudomonadati</taxon>
        <taxon>Pseudomonadota</taxon>
        <taxon>Gammaproteobacteria</taxon>
        <taxon>Thiotrichales</taxon>
        <taxon>Thiotrichaceae</taxon>
        <taxon>Thiomargarita</taxon>
    </lineage>
</organism>
<evidence type="ECO:0008006" key="3">
    <source>
        <dbReference type="Google" id="ProtNLM"/>
    </source>
</evidence>
<name>A0A176RTB7_9GAMM</name>
<reference evidence="1 2" key="1">
    <citation type="submission" date="2016-05" db="EMBL/GenBank/DDBJ databases">
        <title>Single-cell genome of chain-forming Candidatus Thiomargarita nelsonii and comparison to other large sulfur-oxidizing bacteria.</title>
        <authorList>
            <person name="Winkel M."/>
            <person name="Salman V."/>
            <person name="Woyke T."/>
            <person name="Schulz-Vogt H."/>
            <person name="Richter M."/>
            <person name="Flood B."/>
            <person name="Bailey J."/>
            <person name="Amann R."/>
            <person name="Mussmann M."/>
        </authorList>
    </citation>
    <scope>NUCLEOTIDE SEQUENCE [LARGE SCALE GENOMIC DNA]</scope>
    <source>
        <strain evidence="1 2">THI036</strain>
    </source>
</reference>
<dbReference type="PATRIC" id="fig|1003181.4.peg.7170"/>
<evidence type="ECO:0000313" key="2">
    <source>
        <dbReference type="Proteomes" id="UP000076962"/>
    </source>
</evidence>
<comment type="caution">
    <text evidence="1">The sequence shown here is derived from an EMBL/GenBank/DDBJ whole genome shotgun (WGS) entry which is preliminary data.</text>
</comment>
<evidence type="ECO:0000313" key="1">
    <source>
        <dbReference type="EMBL" id="OAD18990.1"/>
    </source>
</evidence>
<dbReference type="EMBL" id="LUTY01002997">
    <property type="protein sequence ID" value="OAD18990.1"/>
    <property type="molecule type" value="Genomic_DNA"/>
</dbReference>